<dbReference type="InterPro" id="IPR011990">
    <property type="entry name" value="TPR-like_helical_dom_sf"/>
</dbReference>
<evidence type="ECO:0000256" key="1">
    <source>
        <dbReference type="PROSITE-ProRule" id="PRU00339"/>
    </source>
</evidence>
<dbReference type="EMBL" id="CALNXJ010000004">
    <property type="protein sequence ID" value="CAH3038663.1"/>
    <property type="molecule type" value="Genomic_DNA"/>
</dbReference>
<evidence type="ECO:0000259" key="2">
    <source>
        <dbReference type="PROSITE" id="PS50017"/>
    </source>
</evidence>
<evidence type="ECO:0000313" key="4">
    <source>
        <dbReference type="Proteomes" id="UP001159428"/>
    </source>
</evidence>
<dbReference type="GO" id="GO:0007165">
    <property type="term" value="P:signal transduction"/>
    <property type="evidence" value="ECO:0007669"/>
    <property type="project" value="InterPro"/>
</dbReference>
<dbReference type="InterPro" id="IPR011029">
    <property type="entry name" value="DEATH-like_dom_sf"/>
</dbReference>
<dbReference type="AlphaFoldDB" id="A0AAU9VXJ2"/>
<dbReference type="PROSITE" id="PS50005">
    <property type="entry name" value="TPR"/>
    <property type="match status" value="1"/>
</dbReference>
<dbReference type="Gene3D" id="3.40.50.300">
    <property type="entry name" value="P-loop containing nucleotide triphosphate hydrolases"/>
    <property type="match status" value="1"/>
</dbReference>
<evidence type="ECO:0000313" key="3">
    <source>
        <dbReference type="EMBL" id="CAH3038663.1"/>
    </source>
</evidence>
<dbReference type="SUPFAM" id="SSF47986">
    <property type="entry name" value="DEATH domain"/>
    <property type="match status" value="3"/>
</dbReference>
<accession>A0AAU9VXJ2</accession>
<name>A0AAU9VXJ2_9CNID</name>
<keyword evidence="1" id="KW-0802">TPR repeat</keyword>
<organism evidence="3 4">
    <name type="scientific">Pocillopora meandrina</name>
    <dbReference type="NCBI Taxonomy" id="46732"/>
    <lineage>
        <taxon>Eukaryota</taxon>
        <taxon>Metazoa</taxon>
        <taxon>Cnidaria</taxon>
        <taxon>Anthozoa</taxon>
        <taxon>Hexacorallia</taxon>
        <taxon>Scleractinia</taxon>
        <taxon>Astrocoeniina</taxon>
        <taxon>Pocilloporidae</taxon>
        <taxon>Pocillopora</taxon>
    </lineage>
</organism>
<feature type="repeat" description="TPR" evidence="1">
    <location>
        <begin position="981"/>
        <end position="1014"/>
    </location>
</feature>
<dbReference type="PANTHER" id="PTHR47691">
    <property type="entry name" value="REGULATOR-RELATED"/>
    <property type="match status" value="1"/>
</dbReference>
<dbReference type="SMART" id="SM00028">
    <property type="entry name" value="TPR"/>
    <property type="match status" value="4"/>
</dbReference>
<keyword evidence="4" id="KW-1185">Reference proteome</keyword>
<dbReference type="InterPro" id="IPR000488">
    <property type="entry name" value="Death_dom"/>
</dbReference>
<dbReference type="Gene3D" id="1.25.40.10">
    <property type="entry name" value="Tetratricopeptide repeat domain"/>
    <property type="match status" value="1"/>
</dbReference>
<dbReference type="PANTHER" id="PTHR47691:SF3">
    <property type="entry name" value="HTH-TYPE TRANSCRIPTIONAL REGULATOR RV0890C-RELATED"/>
    <property type="match status" value="1"/>
</dbReference>
<feature type="domain" description="Death" evidence="2">
    <location>
        <begin position="225"/>
        <end position="296"/>
    </location>
</feature>
<dbReference type="InterPro" id="IPR027417">
    <property type="entry name" value="P-loop_NTPase"/>
</dbReference>
<dbReference type="SUPFAM" id="SSF52540">
    <property type="entry name" value="P-loop containing nucleoside triphosphate hydrolases"/>
    <property type="match status" value="1"/>
</dbReference>
<reference evidence="3 4" key="1">
    <citation type="submission" date="2022-05" db="EMBL/GenBank/DDBJ databases">
        <authorList>
            <consortium name="Genoscope - CEA"/>
            <person name="William W."/>
        </authorList>
    </citation>
    <scope>NUCLEOTIDE SEQUENCE [LARGE SCALE GENOMIC DNA]</scope>
</reference>
<dbReference type="Gene3D" id="1.10.533.10">
    <property type="entry name" value="Death Domain, Fas"/>
    <property type="match status" value="3"/>
</dbReference>
<protein>
    <recommendedName>
        <fullName evidence="2">Death domain-containing protein</fullName>
    </recommendedName>
</protein>
<feature type="domain" description="Death" evidence="2">
    <location>
        <begin position="17"/>
        <end position="83"/>
    </location>
</feature>
<dbReference type="Pfam" id="PF13424">
    <property type="entry name" value="TPR_12"/>
    <property type="match status" value="1"/>
</dbReference>
<sequence>MDRLALLLDRKMRLIPNWTQLARELRVDDAVISRLEQYSNHSPTIQLFDYLEVKRPNLSIQQLRQGLTQISRNDLNVLLTNAGFDDHEEVRGAITSGDPQTQTSLKKEILDKIALALDGTSLVLGNWYSLAIKFDVSREECWKIGAPSAESPTNQLFQYLEATCPKMKLKKVVDALCLMTRHDLLDFIAKQNFADEVLLKDVMIPGSKLLQTMADKLNRTIPAVENWKNLAFKLEIPNDEIRKFEGMTRESERTSPTIEVMKWVAAKFPDTCLTDVVRALDKIQRNDAVIIITEEFPDTVDQSLERLDSSLHDSLIKEMPINDPTGRTLSYCRKGERSVSFSSKVAEDMIRTGHCGLLPERTSLVGRSEICEDIVTLLTSNKSAEIVAPPGYGKTTVVIEVAYRMIERGKFIAYVKPRNVTCVEDLAGKIIEALGFVHGEDAVTEVFHRICYFKEKSVVLIIENIDDLMHLENQTSVNELHQELKSKTYCAKMRGKYSKDDFFTFLKDIGLISNVQLILTSRETYNFPIEVIDLGPLNDEESAVLFTKSDGNLDDSLIKELVKVCGGIPLIICTVLFILKRENPKEFTERLSSSSPSDLVRELNPEFMANEDRIDKCLEICFKRLSQENQKILVMFSTFPYRFTQEQFQTVFESSVGHDFQTHLNCLKQSSLLHFDRKSCQYSLHPFIRNFFSLMPDHNEAKSVFLRHYSDLAVSLCRKFMSKDSKCAIEHYRAEKENIREAMAWCGDEHPELEQSLREKCINAFNKAAVFLAKMMKRQEFESLFCKLAHRCRYDMPLYSTCLTHIGMNIVLSCTCTPFICSRALYRAKSLLSDANDIQSERNDVNNSNRAQCLSKLGFCCVREGRVEEGYVHLEKALKLRRERAEKSNKRKDKVMLAACLNDLAASQMVQRNHLLAIQTRLDSVLPIYKENLGDHPFTATTLNWIGNSYYALGDYTGAIKYSSTSVNLQRQLLGQHQETAKSLYDLGEAFSAKGDYQSALDYLKEAAKLQEEVLDTHEELIHTYQTLSIVLRYLGREKEAEEEVKKAEECAKNLASWKAPLKRVESHEGEKGWMAVSTIPDAQPRSSAIAETKLRSSTV</sequence>
<dbReference type="Pfam" id="PF00531">
    <property type="entry name" value="Death"/>
    <property type="match status" value="2"/>
</dbReference>
<dbReference type="InterPro" id="IPR019734">
    <property type="entry name" value="TPR_rpt"/>
</dbReference>
<comment type="caution">
    <text evidence="3">The sequence shown here is derived from an EMBL/GenBank/DDBJ whole genome shotgun (WGS) entry which is preliminary data.</text>
</comment>
<dbReference type="PROSITE" id="PS50017">
    <property type="entry name" value="DEATH_DOMAIN"/>
    <property type="match status" value="2"/>
</dbReference>
<dbReference type="SUPFAM" id="SSF48452">
    <property type="entry name" value="TPR-like"/>
    <property type="match status" value="1"/>
</dbReference>
<gene>
    <name evidence="3" type="ORF">PMEA_00021830</name>
</gene>
<proteinExistence type="predicted"/>
<dbReference type="Proteomes" id="UP001159428">
    <property type="component" value="Unassembled WGS sequence"/>
</dbReference>